<dbReference type="SUPFAM" id="SSF54862">
    <property type="entry name" value="4Fe-4S ferredoxins"/>
    <property type="match status" value="1"/>
</dbReference>
<dbReference type="AlphaFoldDB" id="A0A2T0AJX0"/>
<evidence type="ECO:0000256" key="1">
    <source>
        <dbReference type="ARBA" id="ARBA00022485"/>
    </source>
</evidence>
<dbReference type="RefSeq" id="WP_106006540.1">
    <property type="nucleotide sequence ID" value="NZ_CP136419.1"/>
</dbReference>
<dbReference type="OrthoDB" id="9810688at2"/>
<gene>
    <name evidence="6" type="primary">dmsB_2</name>
    <name evidence="6" type="ORF">MOHU_26360</name>
</gene>
<name>A0A2T0AJX0_9FIRM</name>
<organism evidence="6 7">
    <name type="scientific">Neomoorella humiferrea</name>
    <dbReference type="NCBI Taxonomy" id="676965"/>
    <lineage>
        <taxon>Bacteria</taxon>
        <taxon>Bacillati</taxon>
        <taxon>Bacillota</taxon>
        <taxon>Clostridia</taxon>
        <taxon>Neomoorellales</taxon>
        <taxon>Neomoorellaceae</taxon>
        <taxon>Neomoorella</taxon>
    </lineage>
</organism>
<dbReference type="GO" id="GO:0046872">
    <property type="term" value="F:metal ion binding"/>
    <property type="evidence" value="ECO:0007669"/>
    <property type="project" value="UniProtKB-KW"/>
</dbReference>
<evidence type="ECO:0000313" key="6">
    <source>
        <dbReference type="EMBL" id="PRR68704.1"/>
    </source>
</evidence>
<dbReference type="Pfam" id="PF12800">
    <property type="entry name" value="Fer4_4"/>
    <property type="match status" value="1"/>
</dbReference>
<feature type="domain" description="4Fe-4S ferredoxin-type" evidence="5">
    <location>
        <begin position="6"/>
        <end position="36"/>
    </location>
</feature>
<dbReference type="InterPro" id="IPR017896">
    <property type="entry name" value="4Fe4S_Fe-S-bd"/>
</dbReference>
<dbReference type="CDD" id="cd16371">
    <property type="entry name" value="DMSOR_beta_like"/>
    <property type="match status" value="1"/>
</dbReference>
<dbReference type="PANTHER" id="PTHR43177">
    <property type="entry name" value="PROTEIN NRFC"/>
    <property type="match status" value="1"/>
</dbReference>
<dbReference type="Gene3D" id="3.30.70.20">
    <property type="match status" value="2"/>
</dbReference>
<evidence type="ECO:0000313" key="7">
    <source>
        <dbReference type="Proteomes" id="UP000238415"/>
    </source>
</evidence>
<keyword evidence="1" id="KW-0004">4Fe-4S</keyword>
<dbReference type="Proteomes" id="UP000238415">
    <property type="component" value="Unassembled WGS sequence"/>
</dbReference>
<keyword evidence="7" id="KW-1185">Reference proteome</keyword>
<feature type="domain" description="4Fe-4S ferredoxin-type" evidence="5">
    <location>
        <begin position="84"/>
        <end position="113"/>
    </location>
</feature>
<evidence type="ECO:0000256" key="2">
    <source>
        <dbReference type="ARBA" id="ARBA00022723"/>
    </source>
</evidence>
<reference evidence="6 7" key="1">
    <citation type="submission" date="2018-03" db="EMBL/GenBank/DDBJ databases">
        <title>Genome sequence of Moorella humiferrea DSM 23265.</title>
        <authorList>
            <person name="Poehlein A."/>
            <person name="Daniel R."/>
        </authorList>
    </citation>
    <scope>NUCLEOTIDE SEQUENCE [LARGE SCALE GENOMIC DNA]</scope>
    <source>
        <strain evidence="6 7">DSM 23265</strain>
    </source>
</reference>
<comment type="caution">
    <text evidence="6">The sequence shown here is derived from an EMBL/GenBank/DDBJ whole genome shotgun (WGS) entry which is preliminary data.</text>
</comment>
<evidence type="ECO:0000256" key="4">
    <source>
        <dbReference type="ARBA" id="ARBA00023014"/>
    </source>
</evidence>
<proteinExistence type="predicted"/>
<keyword evidence="2" id="KW-0479">Metal-binding</keyword>
<feature type="domain" description="4Fe-4S ferredoxin-type" evidence="5">
    <location>
        <begin position="51"/>
        <end position="82"/>
    </location>
</feature>
<dbReference type="EMBL" id="PVXM01000061">
    <property type="protein sequence ID" value="PRR68704.1"/>
    <property type="molecule type" value="Genomic_DNA"/>
</dbReference>
<keyword evidence="3" id="KW-0408">Iron</keyword>
<dbReference type="PROSITE" id="PS51379">
    <property type="entry name" value="4FE4S_FER_2"/>
    <property type="match status" value="3"/>
</dbReference>
<evidence type="ECO:0000256" key="3">
    <source>
        <dbReference type="ARBA" id="ARBA00023004"/>
    </source>
</evidence>
<dbReference type="InterPro" id="IPR050954">
    <property type="entry name" value="ET_IronSulfur_Cluster-Binding"/>
</dbReference>
<accession>A0A2T0AJX0</accession>
<sequence length="175" mass="19320">MTSRQKTIYVDTRRCMNCRACETACKLENGLPAGPRWMMVAEVEVTQDGIDKTVFLPMPCLHCGEPACEKACPAGAIYKRPEDGIVLVNKDKCIGCRQCLWACPFGVPQFGLDNKMEKCTLCVHLTSKGLPTACQAACPAEAILVGTVDEISKTLRERYANSSRKMLFEGKYMQA</sequence>
<dbReference type="InterPro" id="IPR017900">
    <property type="entry name" value="4Fe4S_Fe_S_CS"/>
</dbReference>
<keyword evidence="4" id="KW-0411">Iron-sulfur</keyword>
<dbReference type="PROSITE" id="PS00198">
    <property type="entry name" value="4FE4S_FER_1"/>
    <property type="match status" value="1"/>
</dbReference>
<dbReference type="PANTHER" id="PTHR43177:SF3">
    <property type="entry name" value="PROTEIN NRFC HOMOLOG"/>
    <property type="match status" value="1"/>
</dbReference>
<protein>
    <submittedName>
        <fullName evidence="6">Anaerobic dimethyl sulfoxide reductase chain B</fullName>
    </submittedName>
</protein>
<dbReference type="GO" id="GO:0051539">
    <property type="term" value="F:4 iron, 4 sulfur cluster binding"/>
    <property type="evidence" value="ECO:0007669"/>
    <property type="project" value="UniProtKB-KW"/>
</dbReference>
<evidence type="ECO:0000259" key="5">
    <source>
        <dbReference type="PROSITE" id="PS51379"/>
    </source>
</evidence>
<dbReference type="Pfam" id="PF13247">
    <property type="entry name" value="Fer4_11"/>
    <property type="match status" value="1"/>
</dbReference>